<comment type="cofactor">
    <cofactor evidence="1">
        <name>pyridoxal 5'-phosphate</name>
        <dbReference type="ChEBI" id="CHEBI:597326"/>
    </cofactor>
</comment>
<dbReference type="InterPro" id="IPR000183">
    <property type="entry name" value="Orn/DAP/Arg_de-COase"/>
</dbReference>
<keyword evidence="2" id="KW-0663">Pyridoxal phosphate</keyword>
<dbReference type="PANTHER" id="PTHR43727">
    <property type="entry name" value="DIAMINOPIMELATE DECARBOXYLASE"/>
    <property type="match status" value="1"/>
</dbReference>
<dbReference type="Pfam" id="PF02784">
    <property type="entry name" value="Orn_Arg_deC_N"/>
    <property type="match status" value="1"/>
</dbReference>
<dbReference type="InterPro" id="IPR022644">
    <property type="entry name" value="De-COase2_N"/>
</dbReference>
<evidence type="ECO:0000313" key="6">
    <source>
        <dbReference type="EMBL" id="MFC0863939.1"/>
    </source>
</evidence>
<evidence type="ECO:0000256" key="2">
    <source>
        <dbReference type="ARBA" id="ARBA00022898"/>
    </source>
</evidence>
<dbReference type="InterPro" id="IPR022643">
    <property type="entry name" value="De-COase2_C"/>
</dbReference>
<proteinExistence type="inferred from homology"/>
<dbReference type="Pfam" id="PF00278">
    <property type="entry name" value="Orn_DAP_Arg_deC"/>
    <property type="match status" value="1"/>
</dbReference>
<organism evidence="6 7">
    <name type="scientific">Sphaerimonospora cavernae</name>
    <dbReference type="NCBI Taxonomy" id="1740611"/>
    <lineage>
        <taxon>Bacteria</taxon>
        <taxon>Bacillati</taxon>
        <taxon>Actinomycetota</taxon>
        <taxon>Actinomycetes</taxon>
        <taxon>Streptosporangiales</taxon>
        <taxon>Streptosporangiaceae</taxon>
        <taxon>Sphaerimonospora</taxon>
    </lineage>
</organism>
<dbReference type="Proteomes" id="UP001589870">
    <property type="component" value="Unassembled WGS sequence"/>
</dbReference>
<reference evidence="6 7" key="1">
    <citation type="submission" date="2024-09" db="EMBL/GenBank/DDBJ databases">
        <authorList>
            <person name="Sun Q."/>
            <person name="Mori K."/>
        </authorList>
    </citation>
    <scope>NUCLEOTIDE SEQUENCE [LARGE SCALE GENOMIC DNA]</scope>
    <source>
        <strain evidence="6 7">TBRC 1851</strain>
    </source>
</reference>
<comment type="caution">
    <text evidence="6">The sequence shown here is derived from an EMBL/GenBank/DDBJ whole genome shotgun (WGS) entry which is preliminary data.</text>
</comment>
<accession>A0ABV6U7F6</accession>
<feature type="domain" description="Orn/DAP/Arg decarboxylase 2 C-terminal" evidence="4">
    <location>
        <begin position="235"/>
        <end position="321"/>
    </location>
</feature>
<evidence type="ECO:0008006" key="8">
    <source>
        <dbReference type="Google" id="ProtNLM"/>
    </source>
</evidence>
<evidence type="ECO:0000256" key="3">
    <source>
        <dbReference type="RuleBase" id="RU003737"/>
    </source>
</evidence>
<dbReference type="Gene3D" id="3.20.20.10">
    <property type="entry name" value="Alanine racemase"/>
    <property type="match status" value="1"/>
</dbReference>
<protein>
    <recommendedName>
        <fullName evidence="8">Diaminopimelate decarboxylase</fullName>
    </recommendedName>
</protein>
<keyword evidence="7" id="KW-1185">Reference proteome</keyword>
<evidence type="ECO:0000259" key="5">
    <source>
        <dbReference type="Pfam" id="PF02784"/>
    </source>
</evidence>
<feature type="domain" description="Orn/DAP/Arg decarboxylase 2 N-terminal" evidence="5">
    <location>
        <begin position="2"/>
        <end position="233"/>
    </location>
</feature>
<dbReference type="SUPFAM" id="SSF51419">
    <property type="entry name" value="PLP-binding barrel"/>
    <property type="match status" value="1"/>
</dbReference>
<dbReference type="EMBL" id="JBHMQT010000036">
    <property type="protein sequence ID" value="MFC0863939.1"/>
    <property type="molecule type" value="Genomic_DNA"/>
</dbReference>
<dbReference type="Gene3D" id="2.40.37.10">
    <property type="entry name" value="Lyase, Ornithine Decarboxylase, Chain A, domain 1"/>
    <property type="match status" value="1"/>
</dbReference>
<evidence type="ECO:0000259" key="4">
    <source>
        <dbReference type="Pfam" id="PF00278"/>
    </source>
</evidence>
<dbReference type="RefSeq" id="WP_394302067.1">
    <property type="nucleotide sequence ID" value="NZ_JBHMQT010000036.1"/>
</dbReference>
<dbReference type="SUPFAM" id="SSF50621">
    <property type="entry name" value="Alanine racemase C-terminal domain-like"/>
    <property type="match status" value="1"/>
</dbReference>
<sequence>MIKAWQEEFRCFTLAYSYKTNPLSDVTRLLRSCGAGAEVVSGAELTAALADGFTPEQVYFDGPVKLREELDAAVEAGVSVQADSLQEVQALADLARRGASPRVCLRLAVRRNRWNWSRFGLTPEEMGRARRLLADAGVRILGVHFNTGRHPLDAGPYQAVLRQWREPLRELHAQITEPLVLDIGGGFPAASCAPGAKLPPWSVYAEGVAEECRSLGLPPDDLHLIIEPGRSLVEDHAVLVASVAVRKQRRRRDLVVLDCGTNLVRSINAWHHPVEFVGMDQVPVPYDVYGSMCYESDLFARGVSGPAHLGPGDRVLIGAAGGYDIPSANVWVRPRPPVFAVSSSAEGLIVLREAGVDIR</sequence>
<gene>
    <name evidence="6" type="ORF">ACFHYQ_16675</name>
</gene>
<dbReference type="PRINTS" id="PR01179">
    <property type="entry name" value="ODADCRBXLASE"/>
</dbReference>
<comment type="similarity">
    <text evidence="3">Belongs to the Orn/Lys/Arg decarboxylase class-II family.</text>
</comment>
<name>A0ABV6U7F6_9ACTN</name>
<dbReference type="InterPro" id="IPR009006">
    <property type="entry name" value="Ala_racemase/Decarboxylase_C"/>
</dbReference>
<dbReference type="PANTHER" id="PTHR43727:SF3">
    <property type="entry name" value="GROUP IV DECARBOXYLASE"/>
    <property type="match status" value="1"/>
</dbReference>
<evidence type="ECO:0000313" key="7">
    <source>
        <dbReference type="Proteomes" id="UP001589870"/>
    </source>
</evidence>
<dbReference type="InterPro" id="IPR029066">
    <property type="entry name" value="PLP-binding_barrel"/>
</dbReference>
<evidence type="ECO:0000256" key="1">
    <source>
        <dbReference type="ARBA" id="ARBA00001933"/>
    </source>
</evidence>